<proteinExistence type="predicted"/>
<keyword evidence="1" id="KW-0732">Signal</keyword>
<feature type="signal peptide" evidence="1">
    <location>
        <begin position="1"/>
        <end position="18"/>
    </location>
</feature>
<keyword evidence="4" id="KW-1185">Reference proteome</keyword>
<protein>
    <recommendedName>
        <fullName evidence="2">DUF4382 domain-containing protein</fullName>
    </recommendedName>
</protein>
<organism evidence="3 4">
    <name type="scientific">Geothrix limicola</name>
    <dbReference type="NCBI Taxonomy" id="2927978"/>
    <lineage>
        <taxon>Bacteria</taxon>
        <taxon>Pseudomonadati</taxon>
        <taxon>Acidobacteriota</taxon>
        <taxon>Holophagae</taxon>
        <taxon>Holophagales</taxon>
        <taxon>Holophagaceae</taxon>
        <taxon>Geothrix</taxon>
    </lineage>
</organism>
<dbReference type="Pfam" id="PF14321">
    <property type="entry name" value="DUF4382"/>
    <property type="match status" value="1"/>
</dbReference>
<evidence type="ECO:0000313" key="4">
    <source>
        <dbReference type="Proteomes" id="UP001165069"/>
    </source>
</evidence>
<evidence type="ECO:0000259" key="2">
    <source>
        <dbReference type="Pfam" id="PF14321"/>
    </source>
</evidence>
<gene>
    <name evidence="3" type="ORF">GETHLI_34240</name>
</gene>
<feature type="domain" description="DUF4382" evidence="2">
    <location>
        <begin position="31"/>
        <end position="131"/>
    </location>
</feature>
<dbReference type="PROSITE" id="PS51257">
    <property type="entry name" value="PROKAR_LIPOPROTEIN"/>
    <property type="match status" value="1"/>
</dbReference>
<evidence type="ECO:0000313" key="3">
    <source>
        <dbReference type="EMBL" id="GLH74922.1"/>
    </source>
</evidence>
<dbReference type="RefSeq" id="WP_285577761.1">
    <property type="nucleotide sequence ID" value="NZ_BSDE01000009.1"/>
</dbReference>
<feature type="chain" id="PRO_5047282799" description="DUF4382 domain-containing protein" evidence="1">
    <location>
        <begin position="19"/>
        <end position="381"/>
    </location>
</feature>
<accession>A0ABQ5QJP6</accession>
<dbReference type="EMBL" id="BSDE01000009">
    <property type="protein sequence ID" value="GLH74922.1"/>
    <property type="molecule type" value="Genomic_DNA"/>
</dbReference>
<comment type="caution">
    <text evidence="3">The sequence shown here is derived from an EMBL/GenBank/DDBJ whole genome shotgun (WGS) entry which is preliminary data.</text>
</comment>
<name>A0ABQ5QJP6_9BACT</name>
<reference evidence="3 4" key="1">
    <citation type="journal article" date="2023" name="Antonie Van Leeuwenhoek">
        <title>Mesoterricola silvestris gen. nov., sp. nov., Mesoterricola sediminis sp. nov., Geothrix oryzae sp. nov., Geothrix edaphica sp. nov., Geothrix rubra sp. nov., and Geothrix limicola sp. nov., six novel members of Acidobacteriota isolated from soils.</title>
        <authorList>
            <person name="Itoh H."/>
            <person name="Sugisawa Y."/>
            <person name="Mise K."/>
            <person name="Xu Z."/>
            <person name="Kuniyasu M."/>
            <person name="Ushijima N."/>
            <person name="Kawano K."/>
            <person name="Kobayashi E."/>
            <person name="Shiratori Y."/>
            <person name="Masuda Y."/>
            <person name="Senoo K."/>
        </authorList>
    </citation>
    <scope>NUCLEOTIDE SEQUENCE [LARGE SCALE GENOMIC DNA]</scope>
    <source>
        <strain evidence="3 4">Red804</strain>
    </source>
</reference>
<dbReference type="Proteomes" id="UP001165069">
    <property type="component" value="Unassembled WGS sequence"/>
</dbReference>
<sequence>MRVSLFPMALLGLGLALACGGGGSSSQPAPTGKLTIRLGSDSFPGYSQAVVSVEKVEGSTDGSNWMTLGNVKKTYDLMVLQNGHSTVILPATTVSPATYTQFRITWATDNYTSPISKPAYVWPTGAAVGQPLAMPTTTLVNGPVTVAANGDVTAQIMLSGLQPVQFRAGSTAYTFQAVGRALDLAASASITGQVADGSTPLAGAEVFAETVDGVGFATLQRRAFADASGTFVLEGLPTGSLYYVVSQPAASSSTCYGAKASAAVNATSAAAYPTSLAFSAPQTPGSLTLTITPASLATQSTWGELRQTLATGASGSQTLIVRAQAADSGLTQDQAGFLNLAPGTYGVAAQRSTSLAAPVLKAGSQVPVSAGALATTTLSYP</sequence>
<evidence type="ECO:0000256" key="1">
    <source>
        <dbReference type="SAM" id="SignalP"/>
    </source>
</evidence>
<dbReference type="InterPro" id="IPR025491">
    <property type="entry name" value="DUF4382"/>
</dbReference>